<evidence type="ECO:0000313" key="1">
    <source>
        <dbReference type="EMBL" id="MPC43426.1"/>
    </source>
</evidence>
<proteinExistence type="predicted"/>
<dbReference type="EMBL" id="VSRR010005827">
    <property type="protein sequence ID" value="MPC43426.1"/>
    <property type="molecule type" value="Genomic_DNA"/>
</dbReference>
<dbReference type="AlphaFoldDB" id="A0A5B7FDN1"/>
<protein>
    <submittedName>
        <fullName evidence="1">Uncharacterized protein</fullName>
    </submittedName>
</protein>
<accession>A0A5B7FDN1</accession>
<reference evidence="1 2" key="1">
    <citation type="submission" date="2019-05" db="EMBL/GenBank/DDBJ databases">
        <title>Another draft genome of Portunus trituberculatus and its Hox gene families provides insights of decapod evolution.</title>
        <authorList>
            <person name="Jeong J.-H."/>
            <person name="Song I."/>
            <person name="Kim S."/>
            <person name="Choi T."/>
            <person name="Kim D."/>
            <person name="Ryu S."/>
            <person name="Kim W."/>
        </authorList>
    </citation>
    <scope>NUCLEOTIDE SEQUENCE [LARGE SCALE GENOMIC DNA]</scope>
    <source>
        <tissue evidence="1">Muscle</tissue>
    </source>
</reference>
<organism evidence="1 2">
    <name type="scientific">Portunus trituberculatus</name>
    <name type="common">Swimming crab</name>
    <name type="synonym">Neptunus trituberculatus</name>
    <dbReference type="NCBI Taxonomy" id="210409"/>
    <lineage>
        <taxon>Eukaryota</taxon>
        <taxon>Metazoa</taxon>
        <taxon>Ecdysozoa</taxon>
        <taxon>Arthropoda</taxon>
        <taxon>Crustacea</taxon>
        <taxon>Multicrustacea</taxon>
        <taxon>Malacostraca</taxon>
        <taxon>Eumalacostraca</taxon>
        <taxon>Eucarida</taxon>
        <taxon>Decapoda</taxon>
        <taxon>Pleocyemata</taxon>
        <taxon>Brachyura</taxon>
        <taxon>Eubrachyura</taxon>
        <taxon>Portunoidea</taxon>
        <taxon>Portunidae</taxon>
        <taxon>Portuninae</taxon>
        <taxon>Portunus</taxon>
    </lineage>
</organism>
<evidence type="ECO:0000313" key="2">
    <source>
        <dbReference type="Proteomes" id="UP000324222"/>
    </source>
</evidence>
<gene>
    <name evidence="1" type="ORF">E2C01_037073</name>
</gene>
<name>A0A5B7FDN1_PORTR</name>
<keyword evidence="2" id="KW-1185">Reference proteome</keyword>
<comment type="caution">
    <text evidence="1">The sequence shown here is derived from an EMBL/GenBank/DDBJ whole genome shotgun (WGS) entry which is preliminary data.</text>
</comment>
<dbReference type="Proteomes" id="UP000324222">
    <property type="component" value="Unassembled WGS sequence"/>
</dbReference>
<sequence length="66" mass="7175">MPPGSLAHIIMASCHCLKPESPGSGATEKRILVSWPVGSRGGKRVKLRSYPLVDVSHEPPRVLECR</sequence>